<keyword evidence="3" id="KW-0745">Spermidine biosynthesis</keyword>
<keyword evidence="4 5" id="KW-0620">Polyamine biosynthesis</keyword>
<dbReference type="CDD" id="cd02440">
    <property type="entry name" value="AdoMet_MTases"/>
    <property type="match status" value="1"/>
</dbReference>
<feature type="transmembrane region" description="Helical" evidence="6">
    <location>
        <begin position="446"/>
        <end position="464"/>
    </location>
</feature>
<evidence type="ECO:0000256" key="1">
    <source>
        <dbReference type="ARBA" id="ARBA00007867"/>
    </source>
</evidence>
<dbReference type="RefSeq" id="WP_185896921.1">
    <property type="nucleotide sequence ID" value="NZ_CP060028.1"/>
</dbReference>
<evidence type="ECO:0000256" key="6">
    <source>
        <dbReference type="SAM" id="Phobius"/>
    </source>
</evidence>
<keyword evidence="6" id="KW-0472">Membrane</keyword>
<evidence type="ECO:0000313" key="8">
    <source>
        <dbReference type="EMBL" id="QND81903.1"/>
    </source>
</evidence>
<dbReference type="Pfam" id="PF01564">
    <property type="entry name" value="Spermine_synth"/>
    <property type="match status" value="1"/>
</dbReference>
<dbReference type="Gene3D" id="3.40.50.150">
    <property type="entry name" value="Vaccinia Virus protein VP39"/>
    <property type="match status" value="1"/>
</dbReference>
<reference evidence="8 9" key="1">
    <citation type="submission" date="2020-08" db="EMBL/GenBank/DDBJ databases">
        <title>Streptomycin resistant and MDR strain, P. mexicana.</title>
        <authorList>
            <person name="Ganesh-kumar S."/>
            <person name="Zhe T."/>
            <person name="Yu Z."/>
            <person name="Min Y."/>
        </authorList>
    </citation>
    <scope>NUCLEOTIDE SEQUENCE [LARGE SCALE GENOMIC DNA]</scope>
    <source>
        <strain evidence="8 9">GTZY</strain>
    </source>
</reference>
<protein>
    <submittedName>
        <fullName evidence="8">Fused MFS/spermidine synthase</fullName>
    </submittedName>
</protein>
<accession>A0ABX6RF57</accession>
<feature type="transmembrane region" description="Helical" evidence="6">
    <location>
        <begin position="40"/>
        <end position="60"/>
    </location>
</feature>
<feature type="transmembrane region" description="Helical" evidence="6">
    <location>
        <begin position="273"/>
        <end position="292"/>
    </location>
</feature>
<feature type="transmembrane region" description="Helical" evidence="6">
    <location>
        <begin position="416"/>
        <end position="434"/>
    </location>
</feature>
<dbReference type="NCBIfam" id="NF037959">
    <property type="entry name" value="MFS_SpdSyn"/>
    <property type="match status" value="1"/>
</dbReference>
<evidence type="ECO:0000256" key="5">
    <source>
        <dbReference type="PROSITE-ProRule" id="PRU00354"/>
    </source>
</evidence>
<evidence type="ECO:0000256" key="4">
    <source>
        <dbReference type="ARBA" id="ARBA00023115"/>
    </source>
</evidence>
<feature type="transmembrane region" description="Helical" evidence="6">
    <location>
        <begin position="390"/>
        <end position="410"/>
    </location>
</feature>
<evidence type="ECO:0000256" key="3">
    <source>
        <dbReference type="ARBA" id="ARBA00023066"/>
    </source>
</evidence>
<feature type="transmembrane region" description="Helical" evidence="6">
    <location>
        <begin position="157"/>
        <end position="182"/>
    </location>
</feature>
<evidence type="ECO:0000313" key="9">
    <source>
        <dbReference type="Proteomes" id="UP000515506"/>
    </source>
</evidence>
<name>A0ABX6RF57_PSEMX</name>
<dbReference type="SUPFAM" id="SSF53335">
    <property type="entry name" value="S-adenosyl-L-methionine-dependent methyltransferases"/>
    <property type="match status" value="1"/>
</dbReference>
<keyword evidence="6" id="KW-1133">Transmembrane helix</keyword>
<sequence>MRNALLGRALIGLFIVSGFAGLIYQSIWSHYLGLVLGHAAYAQTLVLGIFMGGMALGAWLASRRSTGWRNLILAYGIIELIIGVVGLVFHPLFVGYVDFSQQTVLPALSSPGLAHAYQWISGALLMVPQSVLLGMTFPILSAGYLRLAPNRAGEVLGGLYFSNSLGAAFGALATAFLLLPALGMPGTMMTAGILNIVVGIGAWVVWKLVTADPVPASSGETTSELPSEPSAELPRLAKVVLVASFVTGSTSFIYEIGWVRLLNQALGTTIHSFELMLAAFILGLAFGGWWVRRKAASIKDAIRYAAYAQVFMGLAALVSVVALAKSFHWVGWLMQSLARTDSGYTLFSGGSAIVSLLVMFPAAFFAGMTLPLFTLALLRNGGGEQQIGRVYAANTLGAIVGVLAMVHLLIPLMGVRLSLILAALADAALGLYLMRYVSPGVRTLGYALAGLATLAFTAFATIWGKHDPRVLAAGVFRTARAVVADGVQVPYLRDGKTATITASVGGDGTINISTNGKPDASLAPTLKQKPTGDEITMIMAGALPLVMHPDPKEVAVIGWGSGLTTHTLLGSPLPERVDTIEIEKGMYDGARVFGDRVKRAYEDPRSKLHVDDARTYFSMGNRKFDVIVSEPSNPWVSGVASLFTEEFYSFMRGHLKPGGMVVQWVQAYELNDELLATMVAALLEVFPDSELYVTNGGDLLILARTAEAVAPNWAALTVPDLSQELPRVGLGSPEQFALRRVGGPALLRNFVRTARAQPHSDFYPVVSLNAPRSRFKGETATSLLSIIDNGVPISEMLEKRVEVPAQLSQYDVHSRFAQSKRTALAIRESLLNGGANVEEYGDDPSLLPQTMSLLRQSESRVKDSEVLLWTRLVASVSQGSLSQLVSSEQQGVWSDPAWISRDEQPQAVLDVLDALDATADRDAGRMYASAMKVLDYPDEVVSVFLKEQMFIQAMVGALASGHPDRALALDKDRGGRVMISSRFNYAHAFLNTWATTLQQSPGQKD</sequence>
<gene>
    <name evidence="8" type="ORF">H4W19_09305</name>
</gene>
<keyword evidence="2 5" id="KW-0808">Transferase</keyword>
<dbReference type="InterPro" id="IPR030374">
    <property type="entry name" value="PABS"/>
</dbReference>
<feature type="domain" description="PABS" evidence="7">
    <location>
        <begin position="544"/>
        <end position="720"/>
    </location>
</feature>
<evidence type="ECO:0000259" key="7">
    <source>
        <dbReference type="PROSITE" id="PS51006"/>
    </source>
</evidence>
<keyword evidence="6" id="KW-0812">Transmembrane</keyword>
<keyword evidence="9" id="KW-1185">Reference proteome</keyword>
<feature type="transmembrane region" description="Helical" evidence="6">
    <location>
        <begin position="188"/>
        <end position="206"/>
    </location>
</feature>
<dbReference type="InterPro" id="IPR029063">
    <property type="entry name" value="SAM-dependent_MTases_sf"/>
</dbReference>
<feature type="transmembrane region" description="Helical" evidence="6">
    <location>
        <begin position="9"/>
        <end position="28"/>
    </location>
</feature>
<dbReference type="InterPro" id="IPR001045">
    <property type="entry name" value="Spermi_synthase"/>
</dbReference>
<feature type="transmembrane region" description="Helical" evidence="6">
    <location>
        <begin position="304"/>
        <end position="324"/>
    </location>
</feature>
<dbReference type="PANTHER" id="PTHR11558:SF11">
    <property type="entry name" value="SPERMIDINE SYNTHASE"/>
    <property type="match status" value="1"/>
</dbReference>
<feature type="transmembrane region" description="Helical" evidence="6">
    <location>
        <begin position="239"/>
        <end position="261"/>
    </location>
</feature>
<feature type="transmembrane region" description="Helical" evidence="6">
    <location>
        <begin position="116"/>
        <end position="145"/>
    </location>
</feature>
<dbReference type="PANTHER" id="PTHR11558">
    <property type="entry name" value="SPERMIDINE/SPERMINE SYNTHASE"/>
    <property type="match status" value="1"/>
</dbReference>
<comment type="similarity">
    <text evidence="1">Belongs to the spermidine/spermine synthase family.</text>
</comment>
<proteinExistence type="inferred from homology"/>
<dbReference type="PROSITE" id="PS51006">
    <property type="entry name" value="PABS_2"/>
    <property type="match status" value="1"/>
</dbReference>
<comment type="caution">
    <text evidence="5">Lacks conserved residue(s) required for the propagation of feature annotation.</text>
</comment>
<evidence type="ECO:0000256" key="2">
    <source>
        <dbReference type="ARBA" id="ARBA00022679"/>
    </source>
</evidence>
<organism evidence="8 9">
    <name type="scientific">Pseudoxanthomonas mexicana</name>
    <dbReference type="NCBI Taxonomy" id="128785"/>
    <lineage>
        <taxon>Bacteria</taxon>
        <taxon>Pseudomonadati</taxon>
        <taxon>Pseudomonadota</taxon>
        <taxon>Gammaproteobacteria</taxon>
        <taxon>Lysobacterales</taxon>
        <taxon>Lysobacteraceae</taxon>
        <taxon>Pseudoxanthomonas</taxon>
    </lineage>
</organism>
<feature type="transmembrane region" description="Helical" evidence="6">
    <location>
        <begin position="352"/>
        <end position="378"/>
    </location>
</feature>
<dbReference type="EMBL" id="CP060028">
    <property type="protein sequence ID" value="QND81903.1"/>
    <property type="molecule type" value="Genomic_DNA"/>
</dbReference>
<dbReference type="Proteomes" id="UP000515506">
    <property type="component" value="Chromosome"/>
</dbReference>
<feature type="transmembrane region" description="Helical" evidence="6">
    <location>
        <begin position="72"/>
        <end position="96"/>
    </location>
</feature>